<evidence type="ECO:0000313" key="2">
    <source>
        <dbReference type="EMBL" id="ACN84499.1"/>
    </source>
</evidence>
<reference evidence="2 3" key="1">
    <citation type="journal article" date="2009" name="PLoS ONE">
        <title>Genome sequence of the pathogenic intestinal spirochete Brachyspira hyodysenteriae reveals adaptations to its lifestyle in the porcine large intestine.</title>
        <authorList>
            <person name="Bellgard M.I."/>
            <person name="Wanchanthuek P."/>
            <person name="La T."/>
            <person name="Ryan K."/>
            <person name="Moolhuijzen P."/>
            <person name="Albertyn Z."/>
            <person name="Shaban B."/>
            <person name="Motro Y."/>
            <person name="Dunn D.S."/>
            <person name="Schibeci D."/>
            <person name="Hunter A."/>
            <person name="Barrero R."/>
            <person name="Phillips N.D."/>
            <person name="Hampson D.J."/>
        </authorList>
    </citation>
    <scope>NUCLEOTIDE SEQUENCE [LARGE SCALE GENOMIC DNA]</scope>
    <source>
        <strain evidence="3">ATCC 49526 / WA1</strain>
    </source>
</reference>
<dbReference type="AlphaFoldDB" id="A0A3B6VAI0"/>
<evidence type="ECO:0008006" key="4">
    <source>
        <dbReference type="Google" id="ProtNLM"/>
    </source>
</evidence>
<keyword evidence="1" id="KW-0732">Signal</keyword>
<dbReference type="Proteomes" id="UP000001803">
    <property type="component" value="Chromosome"/>
</dbReference>
<evidence type="ECO:0000313" key="3">
    <source>
        <dbReference type="Proteomes" id="UP000001803"/>
    </source>
</evidence>
<feature type="signal peptide" evidence="1">
    <location>
        <begin position="1"/>
        <end position="21"/>
    </location>
</feature>
<name>A0A3B6VAI0_BRAHW</name>
<proteinExistence type="predicted"/>
<protein>
    <recommendedName>
        <fullName evidence="4">Serpentine_recp domain containing protein</fullName>
    </recommendedName>
</protein>
<accession>A0A3B6VAI0</accession>
<dbReference type="EMBL" id="CP001357">
    <property type="protein sequence ID" value="ACN84499.1"/>
    <property type="molecule type" value="Genomic_DNA"/>
</dbReference>
<gene>
    <name evidence="2" type="ordered locus">BHWA1_02040</name>
</gene>
<dbReference type="GeneID" id="63963193"/>
<evidence type="ECO:0000256" key="1">
    <source>
        <dbReference type="SAM" id="SignalP"/>
    </source>
</evidence>
<organism evidence="2 3">
    <name type="scientific">Brachyspira hyodysenteriae (strain ATCC 49526 / WA1)</name>
    <dbReference type="NCBI Taxonomy" id="565034"/>
    <lineage>
        <taxon>Bacteria</taxon>
        <taxon>Pseudomonadati</taxon>
        <taxon>Spirochaetota</taxon>
        <taxon>Spirochaetia</taxon>
        <taxon>Brachyspirales</taxon>
        <taxon>Brachyspiraceae</taxon>
        <taxon>Brachyspira</taxon>
    </lineage>
</organism>
<dbReference type="KEGG" id="bhy:BHWA1_02040"/>
<sequence length="213" mass="23182">MKKIITISCLLIIALSGNLMAKTGFEVNVLFPFGLSLGTYTGTDASKYTKADAGFEFGIHVIPGYYFGISNIALGIGLDIGYQKDVFAFGLKGEKGRYGASFDSFNLGLLPRIDLAFISIGVGGGFKFPIAGLMYSKESSDSIGQASMYDTKTIYKEFNKPFIPYVKVTLDFILPLNLTAGIYVAYDIPFMESKTHDFKLSSVDLGAQIGIRF</sequence>
<feature type="chain" id="PRO_5017449702" description="Serpentine_recp domain containing protein" evidence="1">
    <location>
        <begin position="22"/>
        <end position="213"/>
    </location>
</feature>
<dbReference type="RefSeq" id="WP_012671538.1">
    <property type="nucleotide sequence ID" value="NC_012225.1"/>
</dbReference>
<keyword evidence="3" id="KW-1185">Reference proteome</keyword>